<accession>A0AAV3XPY5</accession>
<dbReference type="RefSeq" id="WP_264197131.1">
    <property type="nucleotide sequence ID" value="NZ_BLAY01000352.1"/>
</dbReference>
<dbReference type="EMBL" id="BLAY01000352">
    <property type="protein sequence ID" value="GET44433.1"/>
    <property type="molecule type" value="Genomic_DNA"/>
</dbReference>
<evidence type="ECO:0000313" key="2">
    <source>
        <dbReference type="EMBL" id="GET44433.1"/>
    </source>
</evidence>
<gene>
    <name evidence="2" type="ORF">MiSe_92600</name>
</gene>
<evidence type="ECO:0000313" key="3">
    <source>
        <dbReference type="Proteomes" id="UP001050975"/>
    </source>
</evidence>
<dbReference type="Proteomes" id="UP001050975">
    <property type="component" value="Unassembled WGS sequence"/>
</dbReference>
<protein>
    <submittedName>
        <fullName evidence="2">TPR repeat-containing protein</fullName>
    </submittedName>
</protein>
<feature type="domain" description="CHAT" evidence="1">
    <location>
        <begin position="95"/>
        <end position="207"/>
    </location>
</feature>
<organism evidence="2 3">
    <name type="scientific">Microseira wollei NIES-4236</name>
    <dbReference type="NCBI Taxonomy" id="2530354"/>
    <lineage>
        <taxon>Bacteria</taxon>
        <taxon>Bacillati</taxon>
        <taxon>Cyanobacteriota</taxon>
        <taxon>Cyanophyceae</taxon>
        <taxon>Oscillatoriophycideae</taxon>
        <taxon>Aerosakkonematales</taxon>
        <taxon>Aerosakkonemataceae</taxon>
        <taxon>Microseira</taxon>
    </lineage>
</organism>
<sequence length="232" mass="25304">MQAQIRVKSPAYAAISQPGAFTLTLPQIQQQVLDDNILLLTYSLGEERSYLWAVTKTGFTTYELPKRADIEAVAKEFRQVLTDANPEESEIATRAAKLSQLILAPVANQLGNKRLLVVSDGILQHIPFAALPVPANTQANPPLAASPPRRVPASSYTPLLVQNEVVSLPSASTLAVLRNQVKDRPQTAKTLAAIADPVFTRALPFRPKPAANCHRLQNSRYASLRKPGTLRI</sequence>
<evidence type="ECO:0000259" key="1">
    <source>
        <dbReference type="Pfam" id="PF12770"/>
    </source>
</evidence>
<name>A0AAV3XPY5_9CYAN</name>
<proteinExistence type="predicted"/>
<dbReference type="InterPro" id="IPR024983">
    <property type="entry name" value="CHAT_dom"/>
</dbReference>
<comment type="caution">
    <text evidence="2">The sequence shown here is derived from an EMBL/GenBank/DDBJ whole genome shotgun (WGS) entry which is preliminary data.</text>
</comment>
<reference evidence="2" key="1">
    <citation type="submission" date="2019-10" db="EMBL/GenBank/DDBJ databases">
        <title>Draft genome sequece of Microseira wollei NIES-4236.</title>
        <authorList>
            <person name="Yamaguchi H."/>
            <person name="Suzuki S."/>
            <person name="Kawachi M."/>
        </authorList>
    </citation>
    <scope>NUCLEOTIDE SEQUENCE</scope>
    <source>
        <strain evidence="2">NIES-4236</strain>
    </source>
</reference>
<dbReference type="Pfam" id="PF12770">
    <property type="entry name" value="CHAT"/>
    <property type="match status" value="1"/>
</dbReference>
<keyword evidence="3" id="KW-1185">Reference proteome</keyword>
<dbReference type="AlphaFoldDB" id="A0AAV3XPY5"/>